<dbReference type="SUPFAM" id="SSF53067">
    <property type="entry name" value="Actin-like ATPase domain"/>
    <property type="match status" value="1"/>
</dbReference>
<evidence type="ECO:0000256" key="1">
    <source>
        <dbReference type="SAM" id="Phobius"/>
    </source>
</evidence>
<dbReference type="AlphaFoldDB" id="A0A7C4LP27"/>
<evidence type="ECO:0008006" key="3">
    <source>
        <dbReference type="Google" id="ProtNLM"/>
    </source>
</evidence>
<comment type="caution">
    <text evidence="2">The sequence shown here is derived from an EMBL/GenBank/DDBJ whole genome shotgun (WGS) entry which is preliminary data.</text>
</comment>
<gene>
    <name evidence="2" type="ORF">ENS64_14230</name>
</gene>
<dbReference type="InterPro" id="IPR050696">
    <property type="entry name" value="FtsA/MreB"/>
</dbReference>
<protein>
    <recommendedName>
        <fullName evidence="3">Fimbrial assembly protein</fullName>
    </recommendedName>
</protein>
<dbReference type="Gene3D" id="3.30.420.40">
    <property type="match status" value="1"/>
</dbReference>
<dbReference type="EMBL" id="DSVQ01000016">
    <property type="protein sequence ID" value="HGT40399.1"/>
    <property type="molecule type" value="Genomic_DNA"/>
</dbReference>
<feature type="transmembrane region" description="Helical" evidence="1">
    <location>
        <begin position="351"/>
        <end position="373"/>
    </location>
</feature>
<sequence length="513" mass="55636">MADLLIVTGERQRMAAAQVAVEGGRARWLGGWTATWPDGVSPTLNPKAAGEWLRSQWSGAGLSARLVWIVVPREEIVLRHLELPVVPDEELADLVRFQAAARSAVPLDQTSLDFLPLPAVSSRPGRDVLAATLPNAVVDRFRLTLKAADRELAGVTCSSTALAEWTLRQSRRRELEGARSDATRSGAHALMATLTRRTIDPGHAELTVVLDGPRIEMALIAERQLVFGHAARTAATTEDETSAALQAEVSRCLVAAGRTRPDLHLQQAWLVGGHAAQAKVLQEQIGCAVDLVDSLKPSELGECPAALRPYAADVVLLSGAALAHLPDAAPNIDFLHPRHPPPRRDPRKQQLAVGAAAALFTAFVVLGGAQLWLRRLDSQIASLRSELASLNSVVSRGQRDLLAAKAVEEWDVRNIDQLQQILELEELLPGDLKRPYLSNYQFAPATGDALATITLAGAAQTREHVETFQKQLREHNYRVKPSPLTVSRDDDYPSAFNFSADRLAARKGAPQAK</sequence>
<keyword evidence="1" id="KW-1133">Transmembrane helix</keyword>
<proteinExistence type="predicted"/>
<reference evidence="2" key="1">
    <citation type="journal article" date="2020" name="mSystems">
        <title>Genome- and Community-Level Interaction Insights into Carbon Utilization and Element Cycling Functions of Hydrothermarchaeota in Hydrothermal Sediment.</title>
        <authorList>
            <person name="Zhou Z."/>
            <person name="Liu Y."/>
            <person name="Xu W."/>
            <person name="Pan J."/>
            <person name="Luo Z.H."/>
            <person name="Li M."/>
        </authorList>
    </citation>
    <scope>NUCLEOTIDE SEQUENCE [LARGE SCALE GENOMIC DNA]</scope>
    <source>
        <strain evidence="2">SpSt-508</strain>
    </source>
</reference>
<name>A0A7C4LP27_9PLAN</name>
<organism evidence="2">
    <name type="scientific">Schlesneria paludicola</name>
    <dbReference type="NCBI Taxonomy" id="360056"/>
    <lineage>
        <taxon>Bacteria</taxon>
        <taxon>Pseudomonadati</taxon>
        <taxon>Planctomycetota</taxon>
        <taxon>Planctomycetia</taxon>
        <taxon>Planctomycetales</taxon>
        <taxon>Planctomycetaceae</taxon>
        <taxon>Schlesneria</taxon>
    </lineage>
</organism>
<evidence type="ECO:0000313" key="2">
    <source>
        <dbReference type="EMBL" id="HGT40399.1"/>
    </source>
</evidence>
<dbReference type="InterPro" id="IPR043129">
    <property type="entry name" value="ATPase_NBD"/>
</dbReference>
<dbReference type="PANTHER" id="PTHR32432">
    <property type="entry name" value="CELL DIVISION PROTEIN FTSA-RELATED"/>
    <property type="match status" value="1"/>
</dbReference>
<keyword evidence="1" id="KW-0812">Transmembrane</keyword>
<accession>A0A7C4LP27</accession>
<dbReference type="Gene3D" id="3.30.1490.300">
    <property type="match status" value="1"/>
</dbReference>
<dbReference type="PANTHER" id="PTHR32432:SF3">
    <property type="entry name" value="ETHANOLAMINE UTILIZATION PROTEIN EUTJ"/>
    <property type="match status" value="1"/>
</dbReference>
<keyword evidence="1" id="KW-0472">Membrane</keyword>